<dbReference type="Pfam" id="PF14925">
    <property type="entry name" value="HPHLAWLY"/>
    <property type="match status" value="1"/>
</dbReference>
<dbReference type="GO" id="GO:0097431">
    <property type="term" value="C:mitotic spindle pole"/>
    <property type="evidence" value="ECO:0007669"/>
    <property type="project" value="TreeGrafter"/>
</dbReference>
<dbReference type="AlphaFoldDB" id="A0A1S3NDW3"/>
<evidence type="ECO:0000259" key="2">
    <source>
        <dbReference type="Pfam" id="PF14925"/>
    </source>
</evidence>
<feature type="region of interest" description="Disordered" evidence="1">
    <location>
        <begin position="380"/>
        <end position="421"/>
    </location>
</feature>
<feature type="compositionally biased region" description="Basic and acidic residues" evidence="1">
    <location>
        <begin position="710"/>
        <end position="729"/>
    </location>
</feature>
<evidence type="ECO:0000313" key="3">
    <source>
        <dbReference type="Proteomes" id="UP001652741"/>
    </source>
</evidence>
<dbReference type="InterPro" id="IPR039302">
    <property type="entry name" value="MAP10"/>
</dbReference>
<dbReference type="GeneID" id="106578793"/>
<dbReference type="Proteomes" id="UP001652741">
    <property type="component" value="Chromosome ssa19"/>
</dbReference>
<dbReference type="GO" id="GO:0031122">
    <property type="term" value="P:cytoplasmic microtubule organization"/>
    <property type="evidence" value="ECO:0007669"/>
    <property type="project" value="TreeGrafter"/>
</dbReference>
<dbReference type="KEGG" id="sasa:106578793"/>
<dbReference type="GO" id="GO:0030496">
    <property type="term" value="C:midbody"/>
    <property type="evidence" value="ECO:0007669"/>
    <property type="project" value="TreeGrafter"/>
</dbReference>
<evidence type="ECO:0000256" key="1">
    <source>
        <dbReference type="SAM" id="MobiDB-lite"/>
    </source>
</evidence>
<dbReference type="GO" id="GO:0032467">
    <property type="term" value="P:positive regulation of cytokinesis"/>
    <property type="evidence" value="ECO:0007669"/>
    <property type="project" value="TreeGrafter"/>
</dbReference>
<feature type="region of interest" description="Disordered" evidence="1">
    <location>
        <begin position="584"/>
        <end position="614"/>
    </location>
</feature>
<dbReference type="GO" id="GO:0005813">
    <property type="term" value="C:centrosome"/>
    <property type="evidence" value="ECO:0007669"/>
    <property type="project" value="TreeGrafter"/>
</dbReference>
<accession>A0A1S3NDW3</accession>
<reference evidence="4" key="1">
    <citation type="submission" date="2025-08" db="UniProtKB">
        <authorList>
            <consortium name="RefSeq"/>
        </authorList>
    </citation>
    <scope>IDENTIFICATION</scope>
</reference>
<dbReference type="RefSeq" id="XP_014013430.2">
    <property type="nucleotide sequence ID" value="XM_014157955.2"/>
</dbReference>
<dbReference type="PANTHER" id="PTHR21831">
    <property type="entry name" value="MICROTUBULE-ASSOCIATED PROTEIN 10"/>
    <property type="match status" value="1"/>
</dbReference>
<evidence type="ECO:0000313" key="4">
    <source>
        <dbReference type="RefSeq" id="XP_014013430.2"/>
    </source>
</evidence>
<feature type="domain" description="Microtubule-associated protein 10 C-terminal" evidence="2">
    <location>
        <begin position="414"/>
        <end position="631"/>
    </location>
</feature>
<keyword evidence="3" id="KW-1185">Reference proteome</keyword>
<dbReference type="Pfam" id="PF14924">
    <property type="entry name" value="MAP10_N"/>
    <property type="match status" value="1"/>
</dbReference>
<proteinExistence type="predicted"/>
<feature type="region of interest" description="Disordered" evidence="1">
    <location>
        <begin position="710"/>
        <end position="862"/>
    </location>
</feature>
<dbReference type="PANTHER" id="PTHR21831:SF2">
    <property type="entry name" value="MICROTUBULE-ASSOCIATED PROTEIN 10"/>
    <property type="match status" value="1"/>
</dbReference>
<feature type="compositionally biased region" description="Polar residues" evidence="1">
    <location>
        <begin position="520"/>
        <end position="549"/>
    </location>
</feature>
<gene>
    <name evidence="4" type="primary">LOC106578793</name>
</gene>
<feature type="compositionally biased region" description="Polar residues" evidence="1">
    <location>
        <begin position="474"/>
        <end position="493"/>
    </location>
</feature>
<feature type="compositionally biased region" description="Basic and acidic residues" evidence="1">
    <location>
        <begin position="400"/>
        <end position="415"/>
    </location>
</feature>
<organism evidence="3 4">
    <name type="scientific">Salmo salar</name>
    <name type="common">Atlantic salmon</name>
    <dbReference type="NCBI Taxonomy" id="8030"/>
    <lineage>
        <taxon>Eukaryota</taxon>
        <taxon>Metazoa</taxon>
        <taxon>Chordata</taxon>
        <taxon>Craniata</taxon>
        <taxon>Vertebrata</taxon>
        <taxon>Euteleostomi</taxon>
        <taxon>Actinopterygii</taxon>
        <taxon>Neopterygii</taxon>
        <taxon>Teleostei</taxon>
        <taxon>Protacanthopterygii</taxon>
        <taxon>Salmoniformes</taxon>
        <taxon>Salmonidae</taxon>
        <taxon>Salmoninae</taxon>
        <taxon>Salmo</taxon>
    </lineage>
</organism>
<dbReference type="InterPro" id="IPR026679">
    <property type="entry name" value="MAP10_C-term"/>
</dbReference>
<protein>
    <submittedName>
        <fullName evidence="4">Microtubule-associated protein 10</fullName>
    </submittedName>
</protein>
<dbReference type="GO" id="GO:0008017">
    <property type="term" value="F:microtubule binding"/>
    <property type="evidence" value="ECO:0007669"/>
    <property type="project" value="InterPro"/>
</dbReference>
<dbReference type="GO" id="GO:0051256">
    <property type="term" value="P:mitotic spindle midzone assembly"/>
    <property type="evidence" value="ECO:0007669"/>
    <property type="project" value="TreeGrafter"/>
</dbReference>
<feature type="compositionally biased region" description="Polar residues" evidence="1">
    <location>
        <begin position="600"/>
        <end position="609"/>
    </location>
</feature>
<dbReference type="GO" id="GO:0005881">
    <property type="term" value="C:cytoplasmic microtubule"/>
    <property type="evidence" value="ECO:0007669"/>
    <property type="project" value="TreeGrafter"/>
</dbReference>
<feature type="compositionally biased region" description="Gly residues" evidence="1">
    <location>
        <begin position="853"/>
        <end position="862"/>
    </location>
</feature>
<feature type="compositionally biased region" description="Basic and acidic residues" evidence="1">
    <location>
        <begin position="736"/>
        <end position="751"/>
    </location>
</feature>
<sequence length="862" mass="96043">MFNQFIQPGISIQNVITGNSGLRGNPSSSCCSDTCRNDTMTERLNNNETLFSFELFVEYIRLYKTRKCLNYSDELALGVRLLDYPTLLIYQPETSTPLLEQRHYDDDEDIEKENQLYQAHETFKYPFNKGKSCLFKTHLDSLHTHLSNTPLHAVVLDMRGEVPKLIGSSLVSLVRLIDCIRCDVEVHGISSPSSQGEKGLIDLFNLMGEKIGVISLGYNLFSLGSSSLPHIPDNRVLPVGITHGTESMKPIEHLPVESMKPIEHLQVDRGEGTMQPLDLDIDNTPSKVLYQNIHINGKPSEKVVPEARQTVPVSTATQTEHSGSKQHHRTLRVAAIDKEYDEGSLCVQPPSLYYSSPVEQQHNEPDQYRVLDMESLRVEDLDLGNEETPVPATDHRRRPRQDVVMESRGREERGRHQPQQTASILGEALRSLPLLNTLLVELAQLSGQSQTQLQQLFSVHPNLAWIYRPLTEPSNGQADLPQSQCLRDTTTSPQRDRQSPCPVVPKLWVGPSPRVKNRPLQEQCSTTPPSSIRKTNWENTMSGNTVSKSSPKKKLGFGMTKTFRLRMKQVKPCGIKCHIHECRKQQTDKQTLKTKGPGRKSNNTNSQTDKPIDRRKLLNRNDILNENIATSISSLDRDYGRQGNISTRTPQELTNTFTTSVNAEDFYCKRDDSYQILPKQKPSSHSKQDSHSKLWVHIPSVDHTEEVLGSGEYDHTDSDSRGDGDETPRGPKPRPHLSDSGHKPHMSDTRRSSRHKHPHSASSSDSLDGVGAVEYLDDFSSLDPTDGDGYSPSTDLLSSPEPVSGRRTSGRSPEPVGGGTKGRSPEPVGRGTRGRSPEPVGGGRTRGRSPEPVGGGKTRGEP</sequence>
<feature type="region of interest" description="Disordered" evidence="1">
    <location>
        <begin position="474"/>
        <end position="554"/>
    </location>
</feature>
<name>A0A1S3NDW3_SALSA</name>
<dbReference type="GO" id="GO:1990023">
    <property type="term" value="C:mitotic spindle midzone"/>
    <property type="evidence" value="ECO:0007669"/>
    <property type="project" value="TreeGrafter"/>
</dbReference>